<protein>
    <submittedName>
        <fullName evidence="3">Glycine/D-amino acid oxidase</fullName>
    </submittedName>
</protein>
<organism evidence="3 4">
    <name type="scientific">Catalinimonas alkaloidigena</name>
    <dbReference type="NCBI Taxonomy" id="1075417"/>
    <lineage>
        <taxon>Bacteria</taxon>
        <taxon>Pseudomonadati</taxon>
        <taxon>Bacteroidota</taxon>
        <taxon>Cytophagia</taxon>
        <taxon>Cytophagales</taxon>
        <taxon>Catalimonadaceae</taxon>
        <taxon>Catalinimonas</taxon>
    </lineage>
</organism>
<dbReference type="PANTHER" id="PTHR13847:SF289">
    <property type="entry name" value="GLYCINE OXIDASE"/>
    <property type="match status" value="1"/>
</dbReference>
<dbReference type="SUPFAM" id="SSF51971">
    <property type="entry name" value="Nucleotide-binding domain"/>
    <property type="match status" value="1"/>
</dbReference>
<sequence>MYSKTSFYVKEVEYVIVGQGLAGSVLALTLLERGHAVLVVDQPRPDGASRVAAGLYNPITGRHLSLTWGAAQLFPFLRQFYPRWEQRWHTRFLHEMPVYRPFGSMEEQNTLTGKSGDPLFGKFMRLGDRHAAYRAWVHAPYGGLETLQSGYLDVPHFLEATRAYLHERESYRQESFDYQEIKISDEGVTGPDWRAARLIFCEGAAVRNNPWFRALPIVPNKGEILRLRTHTELPNVIFNRHVFMVPVAPGEVRVGATFDHSDLTTVPTERARLELLEKLQGLYPAETTVLDQVAGLRPTSRDRRPQLGLHPTHPQLGIFNGLGTKGVSLAPWWAERFAEFLEGKADLDPQVNINRYFSFIGKTSSI</sequence>
<evidence type="ECO:0000313" key="3">
    <source>
        <dbReference type="EMBL" id="SDL68188.1"/>
    </source>
</evidence>
<gene>
    <name evidence="3" type="ORF">SAMN05421823_107236</name>
</gene>
<name>A0A1G9M1V3_9BACT</name>
<reference evidence="3 4" key="1">
    <citation type="submission" date="2016-10" db="EMBL/GenBank/DDBJ databases">
        <authorList>
            <person name="de Groot N.N."/>
        </authorList>
    </citation>
    <scope>NUCLEOTIDE SEQUENCE [LARGE SCALE GENOMIC DNA]</scope>
    <source>
        <strain evidence="3 4">DSM 25186</strain>
    </source>
</reference>
<dbReference type="Pfam" id="PF01266">
    <property type="entry name" value="DAO"/>
    <property type="match status" value="1"/>
</dbReference>
<dbReference type="STRING" id="1075417.SAMN05421823_107236"/>
<evidence type="ECO:0000259" key="2">
    <source>
        <dbReference type="Pfam" id="PF01266"/>
    </source>
</evidence>
<keyword evidence="4" id="KW-1185">Reference proteome</keyword>
<keyword evidence="1" id="KW-0560">Oxidoreductase</keyword>
<dbReference type="AlphaFoldDB" id="A0A1G9M1V3"/>
<dbReference type="SUPFAM" id="SSF54373">
    <property type="entry name" value="FAD-linked reductases, C-terminal domain"/>
    <property type="match status" value="1"/>
</dbReference>
<dbReference type="Gene3D" id="3.50.50.60">
    <property type="entry name" value="FAD/NAD(P)-binding domain"/>
    <property type="match status" value="1"/>
</dbReference>
<dbReference type="OrthoDB" id="214253at2"/>
<evidence type="ECO:0000313" key="4">
    <source>
        <dbReference type="Proteomes" id="UP000198510"/>
    </source>
</evidence>
<accession>A0A1G9M1V3</accession>
<dbReference type="InterPro" id="IPR036188">
    <property type="entry name" value="FAD/NAD-bd_sf"/>
</dbReference>
<dbReference type="InterPro" id="IPR006076">
    <property type="entry name" value="FAD-dep_OxRdtase"/>
</dbReference>
<evidence type="ECO:0000256" key="1">
    <source>
        <dbReference type="ARBA" id="ARBA00023002"/>
    </source>
</evidence>
<dbReference type="Proteomes" id="UP000198510">
    <property type="component" value="Unassembled WGS sequence"/>
</dbReference>
<dbReference type="EMBL" id="FNFO01000007">
    <property type="protein sequence ID" value="SDL68188.1"/>
    <property type="molecule type" value="Genomic_DNA"/>
</dbReference>
<feature type="domain" description="FAD dependent oxidoreductase" evidence="2">
    <location>
        <begin position="14"/>
        <end position="339"/>
    </location>
</feature>
<dbReference type="GO" id="GO:0005737">
    <property type="term" value="C:cytoplasm"/>
    <property type="evidence" value="ECO:0007669"/>
    <property type="project" value="TreeGrafter"/>
</dbReference>
<dbReference type="GO" id="GO:0016491">
    <property type="term" value="F:oxidoreductase activity"/>
    <property type="evidence" value="ECO:0007669"/>
    <property type="project" value="UniProtKB-KW"/>
</dbReference>
<dbReference type="PANTHER" id="PTHR13847">
    <property type="entry name" value="SARCOSINE DEHYDROGENASE-RELATED"/>
    <property type="match status" value="1"/>
</dbReference>
<proteinExistence type="predicted"/>
<dbReference type="Gene3D" id="3.30.9.10">
    <property type="entry name" value="D-Amino Acid Oxidase, subunit A, domain 2"/>
    <property type="match status" value="1"/>
</dbReference>